<protein>
    <submittedName>
        <fullName evidence="2">Uncharacterized protein</fullName>
    </submittedName>
</protein>
<feature type="region of interest" description="Disordered" evidence="1">
    <location>
        <begin position="1"/>
        <end position="44"/>
    </location>
</feature>
<name>A0ABD3MUT9_9STRA</name>
<comment type="caution">
    <text evidence="2">The sequence shown here is derived from an EMBL/GenBank/DDBJ whole genome shotgun (WGS) entry which is preliminary data.</text>
</comment>
<dbReference type="Pfam" id="PF04801">
    <property type="entry name" value="RPC5"/>
    <property type="match status" value="1"/>
</dbReference>
<evidence type="ECO:0000256" key="1">
    <source>
        <dbReference type="SAM" id="MobiDB-lite"/>
    </source>
</evidence>
<reference evidence="2 3" key="1">
    <citation type="submission" date="2024-10" db="EMBL/GenBank/DDBJ databases">
        <title>Updated reference genomes for cyclostephanoid diatoms.</title>
        <authorList>
            <person name="Roberts W.R."/>
            <person name="Alverson A.J."/>
        </authorList>
    </citation>
    <scope>NUCLEOTIDE SEQUENCE [LARGE SCALE GENOMIC DNA]</scope>
    <source>
        <strain evidence="2 3">AJA232-27</strain>
    </source>
</reference>
<feature type="region of interest" description="Disordered" evidence="1">
    <location>
        <begin position="230"/>
        <end position="249"/>
    </location>
</feature>
<dbReference type="PANTHER" id="PTHR12069:SF0">
    <property type="entry name" value="DNA-DIRECTED RNA POLYMERASE III SUBUNIT RPC5"/>
    <property type="match status" value="1"/>
</dbReference>
<dbReference type="InterPro" id="IPR006886">
    <property type="entry name" value="RNA_pol_III_Rpc5"/>
</dbReference>
<accession>A0ABD3MUT9</accession>
<feature type="region of interest" description="Disordered" evidence="1">
    <location>
        <begin position="322"/>
        <end position="342"/>
    </location>
</feature>
<organism evidence="2 3">
    <name type="scientific">Discostella pseudostelligera</name>
    <dbReference type="NCBI Taxonomy" id="259834"/>
    <lineage>
        <taxon>Eukaryota</taxon>
        <taxon>Sar</taxon>
        <taxon>Stramenopiles</taxon>
        <taxon>Ochrophyta</taxon>
        <taxon>Bacillariophyta</taxon>
        <taxon>Coscinodiscophyceae</taxon>
        <taxon>Thalassiosirophycidae</taxon>
        <taxon>Stephanodiscales</taxon>
        <taxon>Stephanodiscaceae</taxon>
        <taxon>Discostella</taxon>
    </lineage>
</organism>
<gene>
    <name evidence="2" type="ORF">ACHAWU_003268</name>
</gene>
<evidence type="ECO:0000313" key="2">
    <source>
        <dbReference type="EMBL" id="KAL3767177.1"/>
    </source>
</evidence>
<dbReference type="EMBL" id="JALLBG020000077">
    <property type="protein sequence ID" value="KAL3767177.1"/>
    <property type="molecule type" value="Genomic_DNA"/>
</dbReference>
<sequence>MMSASSRRPDAVTSSSNVLESTHDNHYSNVNAVDEDDDDDDDDDPIVRTIDVYISPALSHTLHLLQFPIEPAYPSHLHQQHVAHNKDDYYHNIKGNKRNTTPAAARYRPKHNMLELDYTIPSSATASTNRMGVSINDKLYLQKRIHASNSIEHVTHTALAKLDSSGTRLDIVPLRKSVFQMRPTFHHLHDNEEDDEEGEDNTNEEENNLNDYDEVVEDDNDDQRRPIMFAKKEVDPTSSANNSTNSRRNLYATKRAEEAREEWLELNVIPIGSHNNDEDNDGDDGGAYVKSLNYLDSYAAGRTSSEGFLEDLSDWAPSSTVLESADADEEEENMDTMEESGEERAAARILSDSMLLAALSSCAVLVRGNFALKSSLAKFLHTTRTATRTVAAISGVSGSEGQKLHAKSMNDLRDLILLLLNMHGAIQRERLIYVYSNHSFITPDTITFVLNTVAKKTSREESCWVAKVDDDEGNLRHPFPRWRLAMPCIG</sequence>
<feature type="compositionally biased region" description="Acidic residues" evidence="1">
    <location>
        <begin position="191"/>
        <end position="221"/>
    </location>
</feature>
<feature type="compositionally biased region" description="Acidic residues" evidence="1">
    <location>
        <begin position="325"/>
        <end position="341"/>
    </location>
</feature>
<evidence type="ECO:0000313" key="3">
    <source>
        <dbReference type="Proteomes" id="UP001530293"/>
    </source>
</evidence>
<dbReference type="PANTHER" id="PTHR12069">
    <property type="entry name" value="DNA-DIRECTED RNA POLYMERASES III 80 KDA POLYPEPTIDE RNA POLYMERASE III SUBUNIT 5"/>
    <property type="match status" value="1"/>
</dbReference>
<feature type="compositionally biased region" description="Acidic residues" evidence="1">
    <location>
        <begin position="33"/>
        <end position="44"/>
    </location>
</feature>
<dbReference type="AlphaFoldDB" id="A0ABD3MUT9"/>
<feature type="compositionally biased region" description="Low complexity" evidence="1">
    <location>
        <begin position="237"/>
        <end position="249"/>
    </location>
</feature>
<feature type="compositionally biased region" description="Polar residues" evidence="1">
    <location>
        <begin position="1"/>
        <end position="20"/>
    </location>
</feature>
<keyword evidence="3" id="KW-1185">Reference proteome</keyword>
<proteinExistence type="predicted"/>
<feature type="region of interest" description="Disordered" evidence="1">
    <location>
        <begin position="187"/>
        <end position="222"/>
    </location>
</feature>
<dbReference type="Proteomes" id="UP001530293">
    <property type="component" value="Unassembled WGS sequence"/>
</dbReference>